<dbReference type="InterPro" id="IPR005654">
    <property type="entry name" value="ATPase_AFG1-like"/>
</dbReference>
<dbReference type="PANTHER" id="PTHR12169">
    <property type="entry name" value="ATPASE N2B"/>
    <property type="match status" value="1"/>
</dbReference>
<dbReference type="GO" id="GO:0005737">
    <property type="term" value="C:cytoplasm"/>
    <property type="evidence" value="ECO:0007669"/>
    <property type="project" value="TreeGrafter"/>
</dbReference>
<evidence type="ECO:0000313" key="3">
    <source>
        <dbReference type="EMBL" id="EQD52310.1"/>
    </source>
</evidence>
<name>T1BDL5_9ZZZZ</name>
<reference evidence="3" key="1">
    <citation type="submission" date="2013-08" db="EMBL/GenBank/DDBJ databases">
        <authorList>
            <person name="Mendez C."/>
            <person name="Richter M."/>
            <person name="Ferrer M."/>
            <person name="Sanchez J."/>
        </authorList>
    </citation>
    <scope>NUCLEOTIDE SEQUENCE</scope>
</reference>
<evidence type="ECO:0000256" key="2">
    <source>
        <dbReference type="ARBA" id="ARBA00022840"/>
    </source>
</evidence>
<dbReference type="EMBL" id="AUZZ01004671">
    <property type="protein sequence ID" value="EQD52310.1"/>
    <property type="molecule type" value="Genomic_DNA"/>
</dbReference>
<proteinExistence type="predicted"/>
<comment type="caution">
    <text evidence="3">The sequence shown here is derived from an EMBL/GenBank/DDBJ whole genome shotgun (WGS) entry which is preliminary data.</text>
</comment>
<keyword evidence="2" id="KW-0067">ATP-binding</keyword>
<gene>
    <name evidence="3" type="ORF">B2A_06589</name>
</gene>
<organism evidence="3">
    <name type="scientific">mine drainage metagenome</name>
    <dbReference type="NCBI Taxonomy" id="410659"/>
    <lineage>
        <taxon>unclassified sequences</taxon>
        <taxon>metagenomes</taxon>
        <taxon>ecological metagenomes</taxon>
    </lineage>
</organism>
<keyword evidence="1" id="KW-0547">Nucleotide-binding</keyword>
<dbReference type="GO" id="GO:0016887">
    <property type="term" value="F:ATP hydrolysis activity"/>
    <property type="evidence" value="ECO:0007669"/>
    <property type="project" value="InterPro"/>
</dbReference>
<reference evidence="3" key="2">
    <citation type="journal article" date="2014" name="ISME J.">
        <title>Microbial stratification in low pH oxic and suboxic macroscopic growths along an acid mine drainage.</title>
        <authorList>
            <person name="Mendez-Garcia C."/>
            <person name="Mesa V."/>
            <person name="Sprenger R.R."/>
            <person name="Richter M."/>
            <person name="Diez M.S."/>
            <person name="Solano J."/>
            <person name="Bargiela R."/>
            <person name="Golyshina O.V."/>
            <person name="Manteca A."/>
            <person name="Ramos J.L."/>
            <person name="Gallego J.R."/>
            <person name="Llorente I."/>
            <person name="Martins Dos Santos V.A."/>
            <person name="Jensen O.N."/>
            <person name="Pelaez A.I."/>
            <person name="Sanchez J."/>
            <person name="Ferrer M."/>
        </authorList>
    </citation>
    <scope>NUCLEOTIDE SEQUENCE</scope>
</reference>
<sequence length="199" mass="22327">CPPDDLYRNGLQRQRFLPAIELIERHTDILAVDGGSDYRLRRLTQAGTYLSSADPATPGHLQALFAELSGHAPAANAVIEIEGRDIPVIGQSESAVWLAFQALCGGPRSQEDYIEIARNYPAVIVSDVPPLDERRNDETRRFIALVDELYDRCVKLIVSAAAAPHELYRGERLRFEFQRTASRLTEMQSEQYLARAHLP</sequence>
<dbReference type="AlphaFoldDB" id="T1BDL5"/>
<dbReference type="GO" id="GO:0005524">
    <property type="term" value="F:ATP binding"/>
    <property type="evidence" value="ECO:0007669"/>
    <property type="project" value="UniProtKB-KW"/>
</dbReference>
<dbReference type="Pfam" id="PF03969">
    <property type="entry name" value="AFG1_ATPase"/>
    <property type="match status" value="1"/>
</dbReference>
<dbReference type="PANTHER" id="PTHR12169:SF6">
    <property type="entry name" value="AFG1-LIKE ATPASE"/>
    <property type="match status" value="1"/>
</dbReference>
<protein>
    <submittedName>
        <fullName evidence="3">ATPase, AFG1-like protein</fullName>
    </submittedName>
</protein>
<accession>T1BDL5</accession>
<evidence type="ECO:0000256" key="1">
    <source>
        <dbReference type="ARBA" id="ARBA00022741"/>
    </source>
</evidence>
<dbReference type="NCBIfam" id="NF040713">
    <property type="entry name" value="ZapE"/>
    <property type="match status" value="1"/>
</dbReference>
<feature type="non-terminal residue" evidence="3">
    <location>
        <position position="1"/>
    </location>
</feature>